<keyword evidence="3" id="KW-1185">Reference proteome</keyword>
<accession>A0A8H6RYW5</accession>
<evidence type="ECO:0000256" key="1">
    <source>
        <dbReference type="SAM" id="Phobius"/>
    </source>
</evidence>
<feature type="transmembrane region" description="Helical" evidence="1">
    <location>
        <begin position="7"/>
        <end position="27"/>
    </location>
</feature>
<evidence type="ECO:0000313" key="2">
    <source>
        <dbReference type="EMBL" id="KAF7289223.1"/>
    </source>
</evidence>
<comment type="caution">
    <text evidence="2">The sequence shown here is derived from an EMBL/GenBank/DDBJ whole genome shotgun (WGS) entry which is preliminary data.</text>
</comment>
<dbReference type="AlphaFoldDB" id="A0A8H6RYW5"/>
<keyword evidence="1" id="KW-1133">Transmembrane helix</keyword>
<dbReference type="OrthoDB" id="1882547at2759"/>
<dbReference type="RefSeq" id="XP_037213254.1">
    <property type="nucleotide sequence ID" value="XM_037370253.1"/>
</dbReference>
<sequence length="422" mass="47647">MLTRIGNYWVFVACLLSTSCLSCYWYYSSTRSHSVSSITNVLPDVASSCCSFPQAPSIFSPDAKFLSYLPHSGLHNQRIALENALILGKLTNRTVLVPPLRLGSNPIRYVSSDKLQIILALAEKTGLRHCPKLRSSFIPPECLDQDSFTHVSPAWLFNLSSWDVIYLDKLSPSAMNLDTTDILDFHDTHPYQYRFLDTNRDLATLKHKYDEVVYIPDLANSSHKLLQLGSLFGSSRLRLRLKENKRIRTKVRRSMAFASPELLAVASDIHKSMGGYYFGAHIRVGDGEFQEKRDQTIQQVHQKLTNELLERNTTWQHSSRCHGPALYISTDVPNAATDPLFATLRQSFPCTYFLSDFAAHHLAGMRNTYDGLAMWPFLVPLVDAMVVGRAEVVVGTENSTFSQFIEDVLWRVHRGLGIAERG</sequence>
<evidence type="ECO:0000313" key="3">
    <source>
        <dbReference type="Proteomes" id="UP000636479"/>
    </source>
</evidence>
<gene>
    <name evidence="2" type="ORF">MIND_01383600</name>
</gene>
<dbReference type="GeneID" id="59352769"/>
<dbReference type="Gene3D" id="3.40.50.11350">
    <property type="match status" value="1"/>
</dbReference>
<organism evidence="2 3">
    <name type="scientific">Mycena indigotica</name>
    <dbReference type="NCBI Taxonomy" id="2126181"/>
    <lineage>
        <taxon>Eukaryota</taxon>
        <taxon>Fungi</taxon>
        <taxon>Dikarya</taxon>
        <taxon>Basidiomycota</taxon>
        <taxon>Agaricomycotina</taxon>
        <taxon>Agaricomycetes</taxon>
        <taxon>Agaricomycetidae</taxon>
        <taxon>Agaricales</taxon>
        <taxon>Marasmiineae</taxon>
        <taxon>Mycenaceae</taxon>
        <taxon>Mycena</taxon>
    </lineage>
</organism>
<proteinExistence type="predicted"/>
<protein>
    <submittedName>
        <fullName evidence="2">SAM domain-containing protein</fullName>
    </submittedName>
</protein>
<dbReference type="PANTHER" id="PTHR36050">
    <property type="entry name" value="O-FUCOSYLTRANSFERASE 30"/>
    <property type="match status" value="1"/>
</dbReference>
<dbReference type="PANTHER" id="PTHR36050:SF1">
    <property type="entry name" value="O-FUCOSYLTRANSFERASE 30"/>
    <property type="match status" value="1"/>
</dbReference>
<keyword evidence="1" id="KW-0472">Membrane</keyword>
<dbReference type="Proteomes" id="UP000636479">
    <property type="component" value="Unassembled WGS sequence"/>
</dbReference>
<keyword evidence="1" id="KW-0812">Transmembrane</keyword>
<dbReference type="PROSITE" id="PS51257">
    <property type="entry name" value="PROKAR_LIPOPROTEIN"/>
    <property type="match status" value="1"/>
</dbReference>
<name>A0A8H6RYW5_9AGAR</name>
<dbReference type="EMBL" id="JACAZF010000017">
    <property type="protein sequence ID" value="KAF7289223.1"/>
    <property type="molecule type" value="Genomic_DNA"/>
</dbReference>
<reference evidence="2" key="1">
    <citation type="submission" date="2020-05" db="EMBL/GenBank/DDBJ databases">
        <title>Mycena genomes resolve the evolution of fungal bioluminescence.</title>
        <authorList>
            <person name="Tsai I.J."/>
        </authorList>
    </citation>
    <scope>NUCLEOTIDE SEQUENCE</scope>
    <source>
        <strain evidence="2">171206Taipei</strain>
    </source>
</reference>
<dbReference type="CDD" id="cd11296">
    <property type="entry name" value="O-FucT_like"/>
    <property type="match status" value="1"/>
</dbReference>